<name>A0ACC5R1D2_9HYPH</name>
<dbReference type="Proteomes" id="UP000616151">
    <property type="component" value="Unassembled WGS sequence"/>
</dbReference>
<gene>
    <name evidence="1" type="ORF">JHL16_07890</name>
</gene>
<protein>
    <submittedName>
        <fullName evidence="1">Uncharacterized protein</fullName>
    </submittedName>
</protein>
<organism evidence="1 2">
    <name type="scientific">Taklimakanibacter albus</name>
    <dbReference type="NCBI Taxonomy" id="2800327"/>
    <lineage>
        <taxon>Bacteria</taxon>
        <taxon>Pseudomonadati</taxon>
        <taxon>Pseudomonadota</taxon>
        <taxon>Alphaproteobacteria</taxon>
        <taxon>Hyphomicrobiales</taxon>
        <taxon>Aestuariivirgaceae</taxon>
        <taxon>Taklimakanibacter</taxon>
    </lineage>
</organism>
<sequence>MTRPMKRKASNLEREVINAVMILYALICIAMLAIHYLQPVGQGTETSSTSPAHETLRAGAAKPAQTQ</sequence>
<keyword evidence="2" id="KW-1185">Reference proteome</keyword>
<dbReference type="EMBL" id="JAENHL010000006">
    <property type="protein sequence ID" value="MBK1866271.1"/>
    <property type="molecule type" value="Genomic_DNA"/>
</dbReference>
<evidence type="ECO:0000313" key="2">
    <source>
        <dbReference type="Proteomes" id="UP000616151"/>
    </source>
</evidence>
<reference evidence="1" key="1">
    <citation type="submission" date="2021-01" db="EMBL/GenBank/DDBJ databases">
        <authorList>
            <person name="Sun Q."/>
        </authorList>
    </citation>
    <scope>NUCLEOTIDE SEQUENCE</scope>
    <source>
        <strain evidence="1">YIM B02566</strain>
    </source>
</reference>
<accession>A0ACC5R1D2</accession>
<proteinExistence type="predicted"/>
<evidence type="ECO:0000313" key="1">
    <source>
        <dbReference type="EMBL" id="MBK1866271.1"/>
    </source>
</evidence>
<comment type="caution">
    <text evidence="1">The sequence shown here is derived from an EMBL/GenBank/DDBJ whole genome shotgun (WGS) entry which is preliminary data.</text>
</comment>